<dbReference type="PROSITE" id="PS00301">
    <property type="entry name" value="G_TR_1"/>
    <property type="match status" value="1"/>
</dbReference>
<dbReference type="InterPro" id="IPR031157">
    <property type="entry name" value="G_TR_CS"/>
</dbReference>
<evidence type="ECO:0000256" key="2">
    <source>
        <dbReference type="SAM" id="Phobius"/>
    </source>
</evidence>
<dbReference type="InterPro" id="IPR000795">
    <property type="entry name" value="T_Tr_GTP-bd_dom"/>
</dbReference>
<feature type="domain" description="Tr-type G" evidence="3">
    <location>
        <begin position="11"/>
        <end position="344"/>
    </location>
</feature>
<dbReference type="OrthoDB" id="10417497at2759"/>
<dbReference type="InterPro" id="IPR006297">
    <property type="entry name" value="EF-4"/>
</dbReference>
<feature type="transmembrane region" description="Helical" evidence="2">
    <location>
        <begin position="367"/>
        <end position="388"/>
    </location>
</feature>
<name>A0A9N9CNT9_9GLOM</name>
<dbReference type="PROSITE" id="PS51722">
    <property type="entry name" value="G_TR_2"/>
    <property type="match status" value="1"/>
</dbReference>
<dbReference type="GO" id="GO:0045727">
    <property type="term" value="P:positive regulation of translation"/>
    <property type="evidence" value="ECO:0007669"/>
    <property type="project" value="TreeGrafter"/>
</dbReference>
<dbReference type="GO" id="GO:0043022">
    <property type="term" value="F:ribosome binding"/>
    <property type="evidence" value="ECO:0007669"/>
    <property type="project" value="TreeGrafter"/>
</dbReference>
<dbReference type="GO" id="GO:0005525">
    <property type="term" value="F:GTP binding"/>
    <property type="evidence" value="ECO:0007669"/>
    <property type="project" value="InterPro"/>
</dbReference>
<dbReference type="PANTHER" id="PTHR43512">
    <property type="entry name" value="TRANSLATION FACTOR GUF1-RELATED"/>
    <property type="match status" value="1"/>
</dbReference>
<gene>
    <name evidence="4" type="ORF">ALEPTO_LOCUS8395</name>
</gene>
<dbReference type="InterPro" id="IPR005225">
    <property type="entry name" value="Small_GTP-bd"/>
</dbReference>
<dbReference type="SUPFAM" id="SSF52540">
    <property type="entry name" value="P-loop containing nucleoside triphosphate hydrolases"/>
    <property type="match status" value="1"/>
</dbReference>
<evidence type="ECO:0000313" key="5">
    <source>
        <dbReference type="Proteomes" id="UP000789508"/>
    </source>
</evidence>
<evidence type="ECO:0000313" key="4">
    <source>
        <dbReference type="EMBL" id="CAG8606867.1"/>
    </source>
</evidence>
<evidence type="ECO:0000256" key="1">
    <source>
        <dbReference type="SAM" id="MobiDB-lite"/>
    </source>
</evidence>
<dbReference type="Proteomes" id="UP000789508">
    <property type="component" value="Unassembled WGS sequence"/>
</dbReference>
<dbReference type="PRINTS" id="PR00315">
    <property type="entry name" value="ELONGATNFCT"/>
</dbReference>
<dbReference type="AlphaFoldDB" id="A0A9N9CNT9"/>
<accession>A0A9N9CNT9</accession>
<dbReference type="EMBL" id="CAJVPS010004687">
    <property type="protein sequence ID" value="CAG8606867.1"/>
    <property type="molecule type" value="Genomic_DNA"/>
</dbReference>
<dbReference type="NCBIfam" id="TIGR00231">
    <property type="entry name" value="small_GTP"/>
    <property type="match status" value="1"/>
</dbReference>
<sequence>MDENQKKINPSKIRNFSIIAHIDHGKSTLADRLLEKTNLKNSNKSLERVLDSLSLEQEKGITIKLNAVQLYYPPESPEPYIFNLIDTPGHVDFMYEVSRSLAACEGVILLVDAVKGIQAQTLAYYEIAKKLNLKILPTNESVVGKTHFIGGHKHLCCSYIRSGFAPVNYPFPHLLVPDDNSILANSIINNPDGGDFFTIPFSDLKFCPSFLKKGSPIQDAFLVKNTNRVKKITEKELGSFQIITFKVLNQKKIKESAPGTYRQELEIEPFSLGIEGLPEISKIIFSFGYGQSLESTPDSLMKTKLYNSDIDNKSDSVLTFSGSKEFDVDSLQEKLVNHNPDRPSNNPSPPNQHNNDSTTPEKGNKGLIIGGVIVILVVLVLTIGFLVVKKKKKTVLLPADKKSSPPC</sequence>
<keyword evidence="5" id="KW-1185">Reference proteome</keyword>
<keyword evidence="2" id="KW-0812">Transmembrane</keyword>
<organism evidence="4 5">
    <name type="scientific">Ambispora leptoticha</name>
    <dbReference type="NCBI Taxonomy" id="144679"/>
    <lineage>
        <taxon>Eukaryota</taxon>
        <taxon>Fungi</taxon>
        <taxon>Fungi incertae sedis</taxon>
        <taxon>Mucoromycota</taxon>
        <taxon>Glomeromycotina</taxon>
        <taxon>Glomeromycetes</taxon>
        <taxon>Archaeosporales</taxon>
        <taxon>Ambisporaceae</taxon>
        <taxon>Ambispora</taxon>
    </lineage>
</organism>
<dbReference type="Gene3D" id="3.40.50.300">
    <property type="entry name" value="P-loop containing nucleotide triphosphate hydrolases"/>
    <property type="match status" value="1"/>
</dbReference>
<keyword evidence="2" id="KW-0472">Membrane</keyword>
<comment type="caution">
    <text evidence="4">The sequence shown here is derived from an EMBL/GenBank/DDBJ whole genome shotgun (WGS) entry which is preliminary data.</text>
</comment>
<dbReference type="InterPro" id="IPR027417">
    <property type="entry name" value="P-loop_NTPase"/>
</dbReference>
<reference evidence="4" key="1">
    <citation type="submission" date="2021-06" db="EMBL/GenBank/DDBJ databases">
        <authorList>
            <person name="Kallberg Y."/>
            <person name="Tangrot J."/>
            <person name="Rosling A."/>
        </authorList>
    </citation>
    <scope>NUCLEOTIDE SEQUENCE</scope>
    <source>
        <strain evidence="4">FL130A</strain>
    </source>
</reference>
<proteinExistence type="predicted"/>
<dbReference type="PANTHER" id="PTHR43512:SF4">
    <property type="entry name" value="TRANSLATION FACTOR GUF1 HOMOLOG, CHLOROPLASTIC"/>
    <property type="match status" value="1"/>
</dbReference>
<dbReference type="GO" id="GO:0003924">
    <property type="term" value="F:GTPase activity"/>
    <property type="evidence" value="ECO:0007669"/>
    <property type="project" value="InterPro"/>
</dbReference>
<feature type="region of interest" description="Disordered" evidence="1">
    <location>
        <begin position="336"/>
        <end position="362"/>
    </location>
</feature>
<protein>
    <submittedName>
        <fullName evidence="4">14624_t:CDS:1</fullName>
    </submittedName>
</protein>
<evidence type="ECO:0000259" key="3">
    <source>
        <dbReference type="PROSITE" id="PS51722"/>
    </source>
</evidence>
<dbReference type="Pfam" id="PF00009">
    <property type="entry name" value="GTP_EFTU"/>
    <property type="match status" value="1"/>
</dbReference>
<keyword evidence="2" id="KW-1133">Transmembrane helix</keyword>